<feature type="signal peptide" evidence="1">
    <location>
        <begin position="1"/>
        <end position="16"/>
    </location>
</feature>
<keyword evidence="3" id="KW-1185">Reference proteome</keyword>
<name>A0AAD5M4B4_PARTN</name>
<evidence type="ECO:0000313" key="3">
    <source>
        <dbReference type="Proteomes" id="UP001196413"/>
    </source>
</evidence>
<reference evidence="2" key="1">
    <citation type="submission" date="2021-06" db="EMBL/GenBank/DDBJ databases">
        <title>Parelaphostrongylus tenuis whole genome reference sequence.</title>
        <authorList>
            <person name="Garwood T.J."/>
            <person name="Larsen P.A."/>
            <person name="Fountain-Jones N.M."/>
            <person name="Garbe J.R."/>
            <person name="Macchietto M.G."/>
            <person name="Kania S.A."/>
            <person name="Gerhold R.W."/>
            <person name="Richards J.E."/>
            <person name="Wolf T.M."/>
        </authorList>
    </citation>
    <scope>NUCLEOTIDE SEQUENCE</scope>
    <source>
        <strain evidence="2">MNPRO001-30</strain>
        <tissue evidence="2">Meninges</tissue>
    </source>
</reference>
<accession>A0AAD5M4B4</accession>
<dbReference type="EMBL" id="JAHQIW010000716">
    <property type="protein sequence ID" value="KAJ1349683.1"/>
    <property type="molecule type" value="Genomic_DNA"/>
</dbReference>
<dbReference type="AlphaFoldDB" id="A0AAD5M4B4"/>
<evidence type="ECO:0000313" key="2">
    <source>
        <dbReference type="EMBL" id="KAJ1349683.1"/>
    </source>
</evidence>
<organism evidence="2 3">
    <name type="scientific">Parelaphostrongylus tenuis</name>
    <name type="common">Meningeal worm</name>
    <dbReference type="NCBI Taxonomy" id="148309"/>
    <lineage>
        <taxon>Eukaryota</taxon>
        <taxon>Metazoa</taxon>
        <taxon>Ecdysozoa</taxon>
        <taxon>Nematoda</taxon>
        <taxon>Chromadorea</taxon>
        <taxon>Rhabditida</taxon>
        <taxon>Rhabditina</taxon>
        <taxon>Rhabditomorpha</taxon>
        <taxon>Strongyloidea</taxon>
        <taxon>Metastrongylidae</taxon>
        <taxon>Parelaphostrongylus</taxon>
    </lineage>
</organism>
<protein>
    <submittedName>
        <fullName evidence="2">Uncharacterized protein</fullName>
    </submittedName>
</protein>
<keyword evidence="1" id="KW-0732">Signal</keyword>
<proteinExistence type="predicted"/>
<evidence type="ECO:0000256" key="1">
    <source>
        <dbReference type="SAM" id="SignalP"/>
    </source>
</evidence>
<sequence>MIFLLFSAFFITTTKPLTIKQSKLFRGSEETSKSSVFIKYPRAANHEDITSNLTRQTRTGFQINFTKHNGSEIVADRQTIFELSEF</sequence>
<comment type="caution">
    <text evidence="2">The sequence shown here is derived from an EMBL/GenBank/DDBJ whole genome shotgun (WGS) entry which is preliminary data.</text>
</comment>
<feature type="chain" id="PRO_5042179427" evidence="1">
    <location>
        <begin position="17"/>
        <end position="86"/>
    </location>
</feature>
<dbReference type="Proteomes" id="UP001196413">
    <property type="component" value="Unassembled WGS sequence"/>
</dbReference>
<gene>
    <name evidence="2" type="ORF">KIN20_005297</name>
</gene>